<dbReference type="InterPro" id="IPR000850">
    <property type="entry name" value="Adenylat/UMP-CMP_kin"/>
</dbReference>
<evidence type="ECO:0000256" key="3">
    <source>
        <dbReference type="ARBA" id="ARBA00022777"/>
    </source>
</evidence>
<evidence type="ECO:0000313" key="6">
    <source>
        <dbReference type="EMBL" id="KAF9883944.1"/>
    </source>
</evidence>
<keyword evidence="1 4" id="KW-0808">Transferase</keyword>
<dbReference type="Gene3D" id="3.40.50.300">
    <property type="entry name" value="P-loop containing nucleotide triphosphate hydrolases"/>
    <property type="match status" value="1"/>
</dbReference>
<dbReference type="SUPFAM" id="SSF52540">
    <property type="entry name" value="P-loop containing nucleoside triphosphate hydrolases"/>
    <property type="match status" value="1"/>
</dbReference>
<reference evidence="6" key="2">
    <citation type="submission" date="2020-02" db="EMBL/GenBank/DDBJ databases">
        <authorList>
            <person name="Gilchrist C.L.M."/>
            <person name="Chooi Y.-H."/>
        </authorList>
    </citation>
    <scope>NUCLEOTIDE SEQUENCE</scope>
    <source>
        <strain evidence="6">MST-FP2251</strain>
    </source>
</reference>
<protein>
    <submittedName>
        <fullName evidence="6">Uncharacterized protein</fullName>
    </submittedName>
</protein>
<keyword evidence="7" id="KW-1185">Reference proteome</keyword>
<evidence type="ECO:0000256" key="1">
    <source>
        <dbReference type="ARBA" id="ARBA00022679"/>
    </source>
</evidence>
<dbReference type="EMBL" id="VCAU01000140">
    <property type="protein sequence ID" value="KAF9883944.1"/>
    <property type="molecule type" value="Genomic_DNA"/>
</dbReference>
<name>A0AAD4CCH6_ASPNN</name>
<keyword evidence="3 4" id="KW-0418">Kinase</keyword>
<evidence type="ECO:0000313" key="7">
    <source>
        <dbReference type="Proteomes" id="UP001194746"/>
    </source>
</evidence>
<feature type="compositionally biased region" description="Acidic residues" evidence="5">
    <location>
        <begin position="302"/>
        <end position="317"/>
    </location>
</feature>
<feature type="region of interest" description="Disordered" evidence="5">
    <location>
        <begin position="274"/>
        <end position="317"/>
    </location>
</feature>
<evidence type="ECO:0000256" key="2">
    <source>
        <dbReference type="ARBA" id="ARBA00022741"/>
    </source>
</evidence>
<dbReference type="InterPro" id="IPR027417">
    <property type="entry name" value="P-loop_NTPase"/>
</dbReference>
<evidence type="ECO:0000256" key="5">
    <source>
        <dbReference type="SAM" id="MobiDB-lite"/>
    </source>
</evidence>
<dbReference type="Proteomes" id="UP001194746">
    <property type="component" value="Unassembled WGS sequence"/>
</dbReference>
<dbReference type="GO" id="GO:0019205">
    <property type="term" value="F:nucleobase-containing compound kinase activity"/>
    <property type="evidence" value="ECO:0007669"/>
    <property type="project" value="InterPro"/>
</dbReference>
<keyword evidence="2" id="KW-0547">Nucleotide-binding</keyword>
<proteinExistence type="inferred from homology"/>
<dbReference type="PRINTS" id="PR00094">
    <property type="entry name" value="ADENYLTKNASE"/>
</dbReference>
<comment type="caution">
    <text evidence="6">The sequence shown here is derived from an EMBL/GenBank/DDBJ whole genome shotgun (WGS) entry which is preliminary data.</text>
</comment>
<feature type="compositionally biased region" description="Basic and acidic residues" evidence="5">
    <location>
        <begin position="284"/>
        <end position="299"/>
    </location>
</feature>
<sequence length="317" mass="35637">MEDSPEDSLVEAMGNAKDLEGEDNSVIRYMPIPEIHDDKAWTYDEAAFLRGEGLCAIEMSPISDTSPDLSKARVFFMIGGPGSGKSTMAAMLASEYGFVHIVPHNVVGRLEFYGCYEAWKIIRDQEKAAGGVLPDHWMCLLLKMEIHKHMEAGAGRFLIEGFPSTVEQFEDFRQTFGETLAIGLQVSADTMEKRYMDVKMTFDYGERRHQEFQARKMSFFENDSALRLHPRFRSNTVWVNAEHSPADAISTLRGIMDHVLLGLEPIEAFANSRILPETVPRQESSSREETGGENEHTALEDSNTEVELDIDDDSGSR</sequence>
<organism evidence="6 7">
    <name type="scientific">Aspergillus nanangensis</name>
    <dbReference type="NCBI Taxonomy" id="2582783"/>
    <lineage>
        <taxon>Eukaryota</taxon>
        <taxon>Fungi</taxon>
        <taxon>Dikarya</taxon>
        <taxon>Ascomycota</taxon>
        <taxon>Pezizomycotina</taxon>
        <taxon>Eurotiomycetes</taxon>
        <taxon>Eurotiomycetidae</taxon>
        <taxon>Eurotiales</taxon>
        <taxon>Aspergillaceae</taxon>
        <taxon>Aspergillus</taxon>
        <taxon>Aspergillus subgen. Circumdati</taxon>
    </lineage>
</organism>
<dbReference type="Pfam" id="PF00406">
    <property type="entry name" value="ADK"/>
    <property type="match status" value="1"/>
</dbReference>
<dbReference type="PANTHER" id="PTHR23359">
    <property type="entry name" value="NUCLEOTIDE KINASE"/>
    <property type="match status" value="1"/>
</dbReference>
<dbReference type="GO" id="GO:0005524">
    <property type="term" value="F:ATP binding"/>
    <property type="evidence" value="ECO:0007669"/>
    <property type="project" value="InterPro"/>
</dbReference>
<reference evidence="6" key="1">
    <citation type="journal article" date="2019" name="Beilstein J. Org. Chem.">
        <title>Nanangenines: drimane sesquiterpenoids as the dominant metabolite cohort of a novel Australian fungus, Aspergillus nanangensis.</title>
        <authorList>
            <person name="Lacey H.J."/>
            <person name="Gilchrist C.L.M."/>
            <person name="Crombie A."/>
            <person name="Kalaitzis J.A."/>
            <person name="Vuong D."/>
            <person name="Rutledge P.J."/>
            <person name="Turner P."/>
            <person name="Pitt J.I."/>
            <person name="Lacey E."/>
            <person name="Chooi Y.H."/>
            <person name="Piggott A.M."/>
        </authorList>
    </citation>
    <scope>NUCLEOTIDE SEQUENCE</scope>
    <source>
        <strain evidence="6">MST-FP2251</strain>
    </source>
</reference>
<dbReference type="GO" id="GO:0006139">
    <property type="term" value="P:nucleobase-containing compound metabolic process"/>
    <property type="evidence" value="ECO:0007669"/>
    <property type="project" value="InterPro"/>
</dbReference>
<gene>
    <name evidence="6" type="ORF">FE257_002626</name>
</gene>
<comment type="similarity">
    <text evidence="4">Belongs to the adenylate kinase family.</text>
</comment>
<accession>A0AAD4CCH6</accession>
<dbReference type="AlphaFoldDB" id="A0AAD4CCH6"/>
<evidence type="ECO:0000256" key="4">
    <source>
        <dbReference type="RuleBase" id="RU003330"/>
    </source>
</evidence>